<dbReference type="EMBL" id="CP017707">
    <property type="protein sequence ID" value="AOZ48645.1"/>
    <property type="molecule type" value="Genomic_DNA"/>
</dbReference>
<dbReference type="AlphaFoldDB" id="A0A1D9LBN2"/>
<dbReference type="KEGG" id="cvc:BKX93_00650"/>
<dbReference type="InterPro" id="IPR029045">
    <property type="entry name" value="ClpP/crotonase-like_dom_sf"/>
</dbReference>
<organism evidence="6 7">
    <name type="scientific">Chromobacterium vaccinii</name>
    <dbReference type="NCBI Taxonomy" id="1108595"/>
    <lineage>
        <taxon>Bacteria</taxon>
        <taxon>Pseudomonadati</taxon>
        <taxon>Pseudomonadota</taxon>
        <taxon>Betaproteobacteria</taxon>
        <taxon>Neisseriales</taxon>
        <taxon>Chromobacteriaceae</taxon>
        <taxon>Chromobacterium</taxon>
    </lineage>
</organism>
<dbReference type="PANTHER" id="PTHR43176">
    <property type="entry name" value="3-HYDROXYISOBUTYRYL-COA HYDROLASE-RELATED"/>
    <property type="match status" value="1"/>
</dbReference>
<dbReference type="CDD" id="cd06558">
    <property type="entry name" value="crotonase-like"/>
    <property type="match status" value="1"/>
</dbReference>
<sequence length="372" mass="40463">MQDVVLFDELTTGDGHRIAIATLNAEKSLNALTLDMIRLLDARLTIWERDEGIVAVVLRGAGERAFCAGGDVRGLREKLVSEPHYPNPHAVAFFTEEYTLDYRIHRYKKPLIVWGGGIVMGGGLGLMAGASHRVATPATRIAMPEITIGLYPDVGGSWFLQRMPAHLGLFLALTGAPLNAHDALIANLADHVLASDAYPALLEALQAANWGDDAHARPALVSALLNQLEGQLGDALPASNVERNLLAVHRLMNRGDLAAVAAALNETAFEDPWLADAAKSFRHGSPTSAAVSWEILNRSKHMSLAEALRMELALSINFCARSDFPEGVRALLVDKDRNPHWSRQLADIDQAWVDGHFDSPWREADHPLAGLK</sequence>
<dbReference type="NCBIfam" id="NF004127">
    <property type="entry name" value="PRK05617.1"/>
    <property type="match status" value="1"/>
</dbReference>
<dbReference type="RefSeq" id="WP_070978153.1">
    <property type="nucleotide sequence ID" value="NZ_CP017707.1"/>
</dbReference>
<dbReference type="PANTHER" id="PTHR43176:SF3">
    <property type="entry name" value="3-HYDROXYISOBUTYRYL-COA HYDROLASE, MITOCHONDRIAL"/>
    <property type="match status" value="1"/>
</dbReference>
<evidence type="ECO:0000259" key="5">
    <source>
        <dbReference type="Pfam" id="PF16113"/>
    </source>
</evidence>
<dbReference type="GO" id="GO:0006574">
    <property type="term" value="P:L-valine catabolic process"/>
    <property type="evidence" value="ECO:0007669"/>
    <property type="project" value="TreeGrafter"/>
</dbReference>
<evidence type="ECO:0000313" key="6">
    <source>
        <dbReference type="EMBL" id="AOZ48645.1"/>
    </source>
</evidence>
<dbReference type="Gene3D" id="3.90.226.10">
    <property type="entry name" value="2-enoyl-CoA Hydratase, Chain A, domain 1"/>
    <property type="match status" value="1"/>
</dbReference>
<dbReference type="GeneID" id="68839734"/>
<accession>A0A1D9LBN2</accession>
<reference evidence="6 7" key="1">
    <citation type="submission" date="2016-10" db="EMBL/GenBank/DDBJ databases">
        <title>Chromobacterium muskegensis sp. nov., an insecticidal bacterium isolated from Sphagnum bogs.</title>
        <authorList>
            <person name="Sparks M.E."/>
            <person name="Blackburn M.B."/>
            <person name="Gundersen-Rindal D.E."/>
            <person name="Mitchell A."/>
            <person name="Farrar R."/>
            <person name="Kuhar D."/>
        </authorList>
    </citation>
    <scope>NUCLEOTIDE SEQUENCE [LARGE SCALE GENOMIC DNA]</scope>
    <source>
        <strain evidence="6 7">21-1</strain>
    </source>
</reference>
<dbReference type="EC" id="3.1.2.4" evidence="2"/>
<dbReference type="Proteomes" id="UP000178776">
    <property type="component" value="Chromosome"/>
</dbReference>
<feature type="domain" description="Enoyl-CoA hydratase/isomerase" evidence="5">
    <location>
        <begin position="19"/>
        <end position="357"/>
    </location>
</feature>
<dbReference type="InterPro" id="IPR032259">
    <property type="entry name" value="HIBYL-CoA-H"/>
</dbReference>
<protein>
    <recommendedName>
        <fullName evidence="2">3-hydroxyisobutyryl-CoA hydrolase</fullName>
        <ecNumber evidence="2">3.1.2.4</ecNumber>
    </recommendedName>
</protein>
<dbReference type="GO" id="GO:0003860">
    <property type="term" value="F:3-hydroxyisobutyryl-CoA hydrolase activity"/>
    <property type="evidence" value="ECO:0007669"/>
    <property type="project" value="UniProtKB-EC"/>
</dbReference>
<evidence type="ECO:0000256" key="1">
    <source>
        <dbReference type="ARBA" id="ARBA00001709"/>
    </source>
</evidence>
<evidence type="ECO:0000256" key="2">
    <source>
        <dbReference type="ARBA" id="ARBA00011915"/>
    </source>
</evidence>
<dbReference type="InterPro" id="IPR045004">
    <property type="entry name" value="ECH_dom"/>
</dbReference>
<name>A0A1D9LBN2_9NEIS</name>
<evidence type="ECO:0000313" key="7">
    <source>
        <dbReference type="Proteomes" id="UP000178776"/>
    </source>
</evidence>
<dbReference type="SUPFAM" id="SSF52096">
    <property type="entry name" value="ClpP/crotonase"/>
    <property type="match status" value="1"/>
</dbReference>
<feature type="transmembrane region" description="Helical" evidence="4">
    <location>
        <begin position="111"/>
        <end position="130"/>
    </location>
</feature>
<evidence type="ECO:0000256" key="3">
    <source>
        <dbReference type="ARBA" id="ARBA00022801"/>
    </source>
</evidence>
<dbReference type="STRING" id="1108595.BKX93_00650"/>
<proteinExistence type="predicted"/>
<evidence type="ECO:0000256" key="4">
    <source>
        <dbReference type="SAM" id="Phobius"/>
    </source>
</evidence>
<keyword evidence="3" id="KW-0378">Hydrolase</keyword>
<dbReference type="GO" id="GO:0005829">
    <property type="term" value="C:cytosol"/>
    <property type="evidence" value="ECO:0007669"/>
    <property type="project" value="TreeGrafter"/>
</dbReference>
<keyword evidence="4" id="KW-0812">Transmembrane</keyword>
<gene>
    <name evidence="6" type="ORF">BKX93_00650</name>
</gene>
<keyword evidence="4" id="KW-1133">Transmembrane helix</keyword>
<dbReference type="Pfam" id="PF16113">
    <property type="entry name" value="ECH_2"/>
    <property type="match status" value="1"/>
</dbReference>
<keyword evidence="4" id="KW-0472">Membrane</keyword>
<comment type="catalytic activity">
    <reaction evidence="1">
        <text>3-hydroxy-2-methylpropanoyl-CoA + H2O = 3-hydroxy-2-methylpropanoate + CoA + H(+)</text>
        <dbReference type="Rhea" id="RHEA:20888"/>
        <dbReference type="ChEBI" id="CHEBI:11805"/>
        <dbReference type="ChEBI" id="CHEBI:15377"/>
        <dbReference type="ChEBI" id="CHEBI:15378"/>
        <dbReference type="ChEBI" id="CHEBI:57287"/>
        <dbReference type="ChEBI" id="CHEBI:57340"/>
        <dbReference type="EC" id="3.1.2.4"/>
    </reaction>
</comment>